<evidence type="ECO:0000313" key="13">
    <source>
        <dbReference type="EMBL" id="EGD57977.1"/>
    </source>
</evidence>
<gene>
    <name evidence="11" type="primary">hisC</name>
    <name evidence="13" type="ORF">Y88_3307</name>
</gene>
<evidence type="ECO:0000256" key="3">
    <source>
        <dbReference type="ARBA" id="ARBA00007970"/>
    </source>
</evidence>
<accession>F1ZBU7</accession>
<dbReference type="InterPro" id="IPR005861">
    <property type="entry name" value="HisP_aminotrans"/>
</dbReference>
<keyword evidence="9 11" id="KW-0368">Histidine biosynthesis</keyword>
<dbReference type="HOGENOM" id="CLU_017584_3_3_5"/>
<dbReference type="RefSeq" id="WP_008070540.1">
    <property type="nucleotide sequence ID" value="NZ_AQWK01000007.1"/>
</dbReference>
<keyword evidence="14" id="KW-1185">Reference proteome</keyword>
<dbReference type="Gene3D" id="3.40.640.10">
    <property type="entry name" value="Type I PLP-dependent aspartate aminotransferase-like (Major domain)"/>
    <property type="match status" value="1"/>
</dbReference>
<dbReference type="EC" id="2.6.1.9" evidence="11"/>
<dbReference type="EMBL" id="AEWJ01000051">
    <property type="protein sequence ID" value="EGD57977.1"/>
    <property type="molecule type" value="Genomic_DNA"/>
</dbReference>
<dbReference type="InterPro" id="IPR004839">
    <property type="entry name" value="Aminotransferase_I/II_large"/>
</dbReference>
<dbReference type="InterPro" id="IPR050106">
    <property type="entry name" value="HistidinolP_aminotransfase"/>
</dbReference>
<evidence type="ECO:0000256" key="5">
    <source>
        <dbReference type="ARBA" id="ARBA00022576"/>
    </source>
</evidence>
<dbReference type="InterPro" id="IPR001917">
    <property type="entry name" value="Aminotrans_II_pyridoxalP_BS"/>
</dbReference>
<reference evidence="13 14" key="1">
    <citation type="journal article" date="2012" name="J. Bacteriol.">
        <title>Draft Genome Sequence of Novosphingobium nitrogenifigens Y88T.</title>
        <authorList>
            <person name="Strabala T.J."/>
            <person name="Macdonald L."/>
            <person name="Liu V."/>
            <person name="Smit A.M."/>
        </authorList>
    </citation>
    <scope>NUCLEOTIDE SEQUENCE [LARGE SCALE GENOMIC DNA]</scope>
    <source>
        <strain evidence="13 14">DSM 19370</strain>
    </source>
</reference>
<dbReference type="InterPro" id="IPR015424">
    <property type="entry name" value="PyrdxlP-dep_Trfase"/>
</dbReference>
<evidence type="ECO:0000256" key="4">
    <source>
        <dbReference type="ARBA" id="ARBA00011738"/>
    </source>
</evidence>
<dbReference type="InParanoid" id="F1ZBU7"/>
<evidence type="ECO:0000259" key="12">
    <source>
        <dbReference type="Pfam" id="PF00155"/>
    </source>
</evidence>
<evidence type="ECO:0000313" key="14">
    <source>
        <dbReference type="Proteomes" id="UP000004728"/>
    </source>
</evidence>
<dbReference type="Pfam" id="PF00155">
    <property type="entry name" value="Aminotran_1_2"/>
    <property type="match status" value="1"/>
</dbReference>
<dbReference type="CDD" id="cd00609">
    <property type="entry name" value="AAT_like"/>
    <property type="match status" value="1"/>
</dbReference>
<comment type="subunit">
    <text evidence="4 11">Homodimer.</text>
</comment>
<comment type="pathway">
    <text evidence="2 11">Amino-acid biosynthesis; L-histidine biosynthesis; L-histidine from 5-phospho-alpha-D-ribose 1-diphosphate: step 7/9.</text>
</comment>
<evidence type="ECO:0000256" key="9">
    <source>
        <dbReference type="ARBA" id="ARBA00023102"/>
    </source>
</evidence>
<evidence type="ECO:0000256" key="10">
    <source>
        <dbReference type="ARBA" id="ARBA00047481"/>
    </source>
</evidence>
<feature type="modified residue" description="N6-(pyridoxal phosphate)lysine" evidence="11">
    <location>
        <position position="225"/>
    </location>
</feature>
<evidence type="ECO:0000256" key="7">
    <source>
        <dbReference type="ARBA" id="ARBA00022679"/>
    </source>
</evidence>
<keyword evidence="6 11" id="KW-0028">Amino-acid biosynthesis</keyword>
<dbReference type="GO" id="GO:0030170">
    <property type="term" value="F:pyridoxal phosphate binding"/>
    <property type="evidence" value="ECO:0007669"/>
    <property type="project" value="InterPro"/>
</dbReference>
<dbReference type="eggNOG" id="COG0079">
    <property type="taxonomic scope" value="Bacteria"/>
</dbReference>
<dbReference type="UniPathway" id="UPA00031">
    <property type="reaction ID" value="UER00012"/>
</dbReference>
<evidence type="ECO:0000256" key="6">
    <source>
        <dbReference type="ARBA" id="ARBA00022605"/>
    </source>
</evidence>
<dbReference type="SUPFAM" id="SSF53383">
    <property type="entry name" value="PLP-dependent transferases"/>
    <property type="match status" value="1"/>
</dbReference>
<dbReference type="Proteomes" id="UP000004728">
    <property type="component" value="Unassembled WGS sequence"/>
</dbReference>
<dbReference type="OrthoDB" id="9809616at2"/>
<comment type="catalytic activity">
    <reaction evidence="10 11">
        <text>L-histidinol phosphate + 2-oxoglutarate = 3-(imidazol-4-yl)-2-oxopropyl phosphate + L-glutamate</text>
        <dbReference type="Rhea" id="RHEA:23744"/>
        <dbReference type="ChEBI" id="CHEBI:16810"/>
        <dbReference type="ChEBI" id="CHEBI:29985"/>
        <dbReference type="ChEBI" id="CHEBI:57766"/>
        <dbReference type="ChEBI" id="CHEBI:57980"/>
        <dbReference type="EC" id="2.6.1.9"/>
    </reaction>
</comment>
<dbReference type="PANTHER" id="PTHR43643:SF6">
    <property type="entry name" value="HISTIDINOL-PHOSPHATE AMINOTRANSFERASE"/>
    <property type="match status" value="1"/>
</dbReference>
<dbReference type="HAMAP" id="MF_01023">
    <property type="entry name" value="HisC_aminotrans_2"/>
    <property type="match status" value="1"/>
</dbReference>
<dbReference type="Gene3D" id="3.90.1150.10">
    <property type="entry name" value="Aspartate Aminotransferase, domain 1"/>
    <property type="match status" value="1"/>
</dbReference>
<dbReference type="InterPro" id="IPR015421">
    <property type="entry name" value="PyrdxlP-dep_Trfase_major"/>
</dbReference>
<comment type="cofactor">
    <cofactor evidence="1 11">
        <name>pyridoxal 5'-phosphate</name>
        <dbReference type="ChEBI" id="CHEBI:597326"/>
    </cofactor>
</comment>
<dbReference type="AlphaFoldDB" id="F1ZBU7"/>
<dbReference type="PANTHER" id="PTHR43643">
    <property type="entry name" value="HISTIDINOL-PHOSPHATE AMINOTRANSFERASE 2"/>
    <property type="match status" value="1"/>
</dbReference>
<keyword evidence="5 11" id="KW-0032">Aminotransferase</keyword>
<comment type="caution">
    <text evidence="13">The sequence shown here is derived from an EMBL/GenBank/DDBJ whole genome shotgun (WGS) entry which is preliminary data.</text>
</comment>
<keyword evidence="7 11" id="KW-0808">Transferase</keyword>
<dbReference type="PROSITE" id="PS00599">
    <property type="entry name" value="AA_TRANSFER_CLASS_2"/>
    <property type="match status" value="1"/>
</dbReference>
<dbReference type="InterPro" id="IPR015422">
    <property type="entry name" value="PyrdxlP-dep_Trfase_small"/>
</dbReference>
<proteinExistence type="inferred from homology"/>
<sequence>MTDLVRAEVCRIAPYNAGLTIAEVREKYNVATITKLGSNENPIGPSPHVTQALRDTGALCALYPDPAGRSLRAALAHKLGVEAERVILGNGSEDLLSVVSRTVLRPGDKVVTPYPSFPLHEDYATLMGAKVVRVPVTSDFAMDIDRMLVAAQGARMLVLSNPMNPVGTWIDNGALARLVAGLPETCLLVLDEAYFEYARGGGYADGLDVLRGMDRPWIVLRTFSKAYGLAGLRVGYGVTGDLRLHDMMDRVRTPFNVNAAAQTAALAAWADEDHLARVVELATTERARMADLLRAKGYAYAPSRGNFLFVDCGTSSIALAETLLRQGVIVKPWKQPGYDRFIRISVGNSEDTLRLGDALPAHEAAGQA</sequence>
<evidence type="ECO:0000256" key="8">
    <source>
        <dbReference type="ARBA" id="ARBA00022898"/>
    </source>
</evidence>
<protein>
    <recommendedName>
        <fullName evidence="11">Histidinol-phosphate aminotransferase</fullName>
        <ecNumber evidence="11">2.6.1.9</ecNumber>
    </recommendedName>
    <alternativeName>
        <fullName evidence="11">Imidazole acetol-phosphate transaminase</fullName>
    </alternativeName>
</protein>
<dbReference type="STRING" id="983920.Y88_3307"/>
<comment type="similarity">
    <text evidence="3 11">Belongs to the class-II pyridoxal-phosphate-dependent aminotransferase family. Histidinol-phosphate aminotransferase subfamily.</text>
</comment>
<name>F1ZBU7_9SPHN</name>
<evidence type="ECO:0000256" key="1">
    <source>
        <dbReference type="ARBA" id="ARBA00001933"/>
    </source>
</evidence>
<evidence type="ECO:0000256" key="2">
    <source>
        <dbReference type="ARBA" id="ARBA00005011"/>
    </source>
</evidence>
<keyword evidence="8 11" id="KW-0663">Pyridoxal phosphate</keyword>
<feature type="domain" description="Aminotransferase class I/classII large" evidence="12">
    <location>
        <begin position="33"/>
        <end position="353"/>
    </location>
</feature>
<evidence type="ECO:0000256" key="11">
    <source>
        <dbReference type="HAMAP-Rule" id="MF_01023"/>
    </source>
</evidence>
<organism evidence="13 14">
    <name type="scientific">Novosphingobium nitrogenifigens DSM 19370</name>
    <dbReference type="NCBI Taxonomy" id="983920"/>
    <lineage>
        <taxon>Bacteria</taxon>
        <taxon>Pseudomonadati</taxon>
        <taxon>Pseudomonadota</taxon>
        <taxon>Alphaproteobacteria</taxon>
        <taxon>Sphingomonadales</taxon>
        <taxon>Sphingomonadaceae</taxon>
        <taxon>Novosphingobium</taxon>
    </lineage>
</organism>
<dbReference type="GO" id="GO:0000105">
    <property type="term" value="P:L-histidine biosynthetic process"/>
    <property type="evidence" value="ECO:0007669"/>
    <property type="project" value="UniProtKB-UniRule"/>
</dbReference>
<dbReference type="GO" id="GO:0004400">
    <property type="term" value="F:histidinol-phosphate transaminase activity"/>
    <property type="evidence" value="ECO:0007669"/>
    <property type="project" value="UniProtKB-UniRule"/>
</dbReference>
<dbReference type="NCBIfam" id="TIGR01141">
    <property type="entry name" value="hisC"/>
    <property type="match status" value="1"/>
</dbReference>
<dbReference type="FunCoup" id="F1ZBU7">
    <property type="interactions" value="515"/>
</dbReference>